<dbReference type="SUPFAM" id="SSF48498">
    <property type="entry name" value="Tetracyclin repressor-like, C-terminal domain"/>
    <property type="match status" value="1"/>
</dbReference>
<dbReference type="EMBL" id="WEGI01000006">
    <property type="protein sequence ID" value="MQY27479.1"/>
    <property type="molecule type" value="Genomic_DNA"/>
</dbReference>
<dbReference type="RefSeq" id="WP_319943030.1">
    <property type="nucleotide sequence ID" value="NZ_WEGI01000006.1"/>
</dbReference>
<accession>A0A7K0DP30</accession>
<proteinExistence type="predicted"/>
<dbReference type="PANTHER" id="PTHR47506">
    <property type="entry name" value="TRANSCRIPTIONAL REGULATORY PROTEIN"/>
    <property type="match status" value="1"/>
</dbReference>
<keyword evidence="2" id="KW-0804">Transcription</keyword>
<evidence type="ECO:0000313" key="5">
    <source>
        <dbReference type="EMBL" id="MQY27479.1"/>
    </source>
</evidence>
<evidence type="ECO:0000256" key="3">
    <source>
        <dbReference type="SAM" id="MobiDB-lite"/>
    </source>
</evidence>
<dbReference type="InterPro" id="IPR036271">
    <property type="entry name" value="Tet_transcr_reg_TetR-rel_C_sf"/>
</dbReference>
<dbReference type="Gene3D" id="1.10.357.10">
    <property type="entry name" value="Tetracycline Repressor, domain 2"/>
    <property type="match status" value="1"/>
</dbReference>
<feature type="region of interest" description="Disordered" evidence="3">
    <location>
        <begin position="1"/>
        <end position="23"/>
    </location>
</feature>
<dbReference type="AlphaFoldDB" id="A0A7K0DP30"/>
<dbReference type="Gene3D" id="1.10.10.60">
    <property type="entry name" value="Homeodomain-like"/>
    <property type="match status" value="1"/>
</dbReference>
<feature type="domain" description="Tetracyclin repressor-like C-terminal" evidence="4">
    <location>
        <begin position="95"/>
        <end position="191"/>
    </location>
</feature>
<keyword evidence="1" id="KW-0805">Transcription regulation</keyword>
<name>A0A7K0DP30_9NOCA</name>
<protein>
    <recommendedName>
        <fullName evidence="4">Tetracyclin repressor-like C-terminal domain-containing protein</fullName>
    </recommendedName>
</protein>
<evidence type="ECO:0000256" key="1">
    <source>
        <dbReference type="ARBA" id="ARBA00023015"/>
    </source>
</evidence>
<evidence type="ECO:0000256" key="2">
    <source>
        <dbReference type="ARBA" id="ARBA00023163"/>
    </source>
</evidence>
<dbReference type="Pfam" id="PF16925">
    <property type="entry name" value="TetR_C_13"/>
    <property type="match status" value="1"/>
</dbReference>
<keyword evidence="6" id="KW-1185">Reference proteome</keyword>
<dbReference type="InterPro" id="IPR009057">
    <property type="entry name" value="Homeodomain-like_sf"/>
</dbReference>
<evidence type="ECO:0000259" key="4">
    <source>
        <dbReference type="Pfam" id="PF16925"/>
    </source>
</evidence>
<sequence>MTSAGPPREAGDRRRLRGDRSRRTVTRHAVDVASLDGLGGLSFGRLADELGVSKAGIQTLFRTKEGLQLATVETAGLVFAEEVVRPAHATGPGPVRLHALLDAWIAYIERPLLPGGCFWNANLPEFDSRPGPIRDALTAQRRAWLATLTTELAHAAPTRAPADLDLIVFQLDAAVAATNTALRLGDSSSTGKLRRVIADLVPARR</sequence>
<organism evidence="5 6">
    <name type="scientific">Nocardia aurantia</name>
    <dbReference type="NCBI Taxonomy" id="2585199"/>
    <lineage>
        <taxon>Bacteria</taxon>
        <taxon>Bacillati</taxon>
        <taxon>Actinomycetota</taxon>
        <taxon>Actinomycetes</taxon>
        <taxon>Mycobacteriales</taxon>
        <taxon>Nocardiaceae</taxon>
        <taxon>Nocardia</taxon>
    </lineage>
</organism>
<dbReference type="SUPFAM" id="SSF46689">
    <property type="entry name" value="Homeodomain-like"/>
    <property type="match status" value="1"/>
</dbReference>
<reference evidence="5 6" key="1">
    <citation type="submission" date="2019-10" db="EMBL/GenBank/DDBJ databases">
        <title>Nocardia macrotermitis sp. nov. and Nocardia aurantia sp. nov., isolated from the gut of fungus growing-termite Macrotermes natalensis.</title>
        <authorList>
            <person name="Benndorf R."/>
            <person name="Schwitalla J."/>
            <person name="Martin K."/>
            <person name="De Beer W."/>
            <person name="Kaster A.-K."/>
            <person name="Vollmers J."/>
            <person name="Poulsen M."/>
            <person name="Beemelmanns C."/>
        </authorList>
    </citation>
    <scope>NUCLEOTIDE SEQUENCE [LARGE SCALE GENOMIC DNA]</scope>
    <source>
        <strain evidence="5 6">RB56</strain>
    </source>
</reference>
<gene>
    <name evidence="5" type="ORF">NRB56_30620</name>
</gene>
<comment type="caution">
    <text evidence="5">The sequence shown here is derived from an EMBL/GenBank/DDBJ whole genome shotgun (WGS) entry which is preliminary data.</text>
</comment>
<dbReference type="Proteomes" id="UP000431401">
    <property type="component" value="Unassembled WGS sequence"/>
</dbReference>
<dbReference type="InterPro" id="IPR011075">
    <property type="entry name" value="TetR_C"/>
</dbReference>
<feature type="compositionally biased region" description="Basic and acidic residues" evidence="3">
    <location>
        <begin position="9"/>
        <end position="22"/>
    </location>
</feature>
<evidence type="ECO:0000313" key="6">
    <source>
        <dbReference type="Proteomes" id="UP000431401"/>
    </source>
</evidence>
<dbReference type="PANTHER" id="PTHR47506:SF6">
    <property type="entry name" value="HTH-TYPE TRANSCRIPTIONAL REPRESSOR NEMR"/>
    <property type="match status" value="1"/>
</dbReference>